<protein>
    <submittedName>
        <fullName evidence="6">Acid membrane antigen A</fullName>
    </submittedName>
</protein>
<gene>
    <name evidence="6" type="primary">ydiK</name>
    <name evidence="6" type="ORF">NCTC12475_00049</name>
</gene>
<evidence type="ECO:0000256" key="5">
    <source>
        <dbReference type="ARBA" id="ARBA00023136"/>
    </source>
</evidence>
<dbReference type="GeneID" id="93090504"/>
<sequence length="347" mass="38294">MKTTNNKFFIAIILFVSCCVLYLFKSFLLTIAIGVLMAVSTASLEQKIIKITNGKKIISAILITILLCVFFLVPLIYAVISLAKHASEIDMNNISAIIENIKNFSSNLPDSFSFLEPRIKAFISSIDIKALISKSIDYIGIIGKSSANFVIDMGLIVVFYFFANLYGPFLIKFIKDIMPMEKNDLDFIFSELANTMSVVIYSTIINVVLQGSLFAIISSVYGYNPLLTGVLFAFASLIPVVGGALVYVPITIFEMTQGNLVGGIVILVYSIVVISTIADNFIKPLIIAFINKKMVEKPANINELLIFFSMFAGISTFGFWGIILGPAIVTFFLSTLKLYMILNDKEV</sequence>
<dbReference type="Proteomes" id="UP000254920">
    <property type="component" value="Unassembled WGS sequence"/>
</dbReference>
<organism evidence="6 7">
    <name type="scientific">Campylobacter sputorum subsp. sputorum</name>
    <dbReference type="NCBI Taxonomy" id="32024"/>
    <lineage>
        <taxon>Bacteria</taxon>
        <taxon>Pseudomonadati</taxon>
        <taxon>Campylobacterota</taxon>
        <taxon>Epsilonproteobacteria</taxon>
        <taxon>Campylobacterales</taxon>
        <taxon>Campylobacteraceae</taxon>
        <taxon>Campylobacter</taxon>
    </lineage>
</organism>
<dbReference type="PANTHER" id="PTHR21716">
    <property type="entry name" value="TRANSMEMBRANE PROTEIN"/>
    <property type="match status" value="1"/>
</dbReference>
<evidence type="ECO:0000256" key="2">
    <source>
        <dbReference type="ARBA" id="ARBA00009773"/>
    </source>
</evidence>
<dbReference type="STRING" id="32024.GCA_000788295_00251"/>
<dbReference type="AlphaFoldDB" id="A0A381DGP7"/>
<dbReference type="PANTHER" id="PTHR21716:SF4">
    <property type="entry name" value="TRANSMEMBRANE PROTEIN 245"/>
    <property type="match status" value="1"/>
</dbReference>
<keyword evidence="3" id="KW-0812">Transmembrane</keyword>
<evidence type="ECO:0000313" key="7">
    <source>
        <dbReference type="Proteomes" id="UP000254920"/>
    </source>
</evidence>
<dbReference type="GO" id="GO:0016020">
    <property type="term" value="C:membrane"/>
    <property type="evidence" value="ECO:0007669"/>
    <property type="project" value="UniProtKB-SubCell"/>
</dbReference>
<dbReference type="PROSITE" id="PS51257">
    <property type="entry name" value="PROKAR_LIPOPROTEIN"/>
    <property type="match status" value="1"/>
</dbReference>
<accession>A0A381DGP7</accession>
<keyword evidence="5" id="KW-0472">Membrane</keyword>
<keyword evidence="4" id="KW-1133">Transmembrane helix</keyword>
<evidence type="ECO:0000256" key="4">
    <source>
        <dbReference type="ARBA" id="ARBA00022989"/>
    </source>
</evidence>
<evidence type="ECO:0000313" key="6">
    <source>
        <dbReference type="EMBL" id="SUX09464.1"/>
    </source>
</evidence>
<dbReference type="EMBL" id="UFVD01000001">
    <property type="protein sequence ID" value="SUX09464.1"/>
    <property type="molecule type" value="Genomic_DNA"/>
</dbReference>
<reference evidence="6 7" key="1">
    <citation type="submission" date="2018-06" db="EMBL/GenBank/DDBJ databases">
        <authorList>
            <consortium name="Pathogen Informatics"/>
            <person name="Doyle S."/>
        </authorList>
    </citation>
    <scope>NUCLEOTIDE SEQUENCE [LARGE SCALE GENOMIC DNA]</scope>
    <source>
        <strain evidence="6 7">NCTC12475</strain>
    </source>
</reference>
<name>A0A381DGP7_9BACT</name>
<proteinExistence type="inferred from homology"/>
<keyword evidence="7" id="KW-1185">Reference proteome</keyword>
<evidence type="ECO:0000256" key="1">
    <source>
        <dbReference type="ARBA" id="ARBA00004141"/>
    </source>
</evidence>
<dbReference type="OrthoDB" id="5348369at2"/>
<dbReference type="RefSeq" id="WP_089182342.1">
    <property type="nucleotide sequence ID" value="NZ_CP043427.1"/>
</dbReference>
<comment type="similarity">
    <text evidence="2">Belongs to the autoinducer-2 exporter (AI-2E) (TC 2.A.86) family.</text>
</comment>
<comment type="subcellular location">
    <subcellularLocation>
        <location evidence="1">Membrane</location>
        <topology evidence="1">Multi-pass membrane protein</topology>
    </subcellularLocation>
</comment>
<dbReference type="InterPro" id="IPR002549">
    <property type="entry name" value="AI-2E-like"/>
</dbReference>
<dbReference type="Pfam" id="PF01594">
    <property type="entry name" value="AI-2E_transport"/>
    <property type="match status" value="1"/>
</dbReference>
<evidence type="ECO:0000256" key="3">
    <source>
        <dbReference type="ARBA" id="ARBA00022692"/>
    </source>
</evidence>